<proteinExistence type="predicted"/>
<dbReference type="EMBL" id="JANQDX010000017">
    <property type="protein sequence ID" value="KAL0908879.1"/>
    <property type="molecule type" value="Genomic_DNA"/>
</dbReference>
<accession>A0ABD0U7Y5</accession>
<gene>
    <name evidence="2" type="ORF">M5K25_023391</name>
</gene>
<feature type="compositionally biased region" description="Polar residues" evidence="1">
    <location>
        <begin position="80"/>
        <end position="94"/>
    </location>
</feature>
<dbReference type="AlphaFoldDB" id="A0ABD0U7Y5"/>
<sequence length="154" mass="16855">MGAEPRRLEWRNSSQALAEAFGSLQASRTPLLTSSKILKRDPLLTSPSLWHSHASSTEEPKISPPSPASLCSKKAPGTEAHTTPSPSSSHFVARSRNLTESLRTALTPAFLSSFARSLNPVNCTTVLRDPFGDPQMGDRRRFDDGRPKMEVRLS</sequence>
<feature type="region of interest" description="Disordered" evidence="1">
    <location>
        <begin position="46"/>
        <end position="94"/>
    </location>
</feature>
<name>A0ABD0U7Y5_DENTH</name>
<organism evidence="2 3">
    <name type="scientific">Dendrobium thyrsiflorum</name>
    <name type="common">Pinecone-like raceme dendrobium</name>
    <name type="synonym">Orchid</name>
    <dbReference type="NCBI Taxonomy" id="117978"/>
    <lineage>
        <taxon>Eukaryota</taxon>
        <taxon>Viridiplantae</taxon>
        <taxon>Streptophyta</taxon>
        <taxon>Embryophyta</taxon>
        <taxon>Tracheophyta</taxon>
        <taxon>Spermatophyta</taxon>
        <taxon>Magnoliopsida</taxon>
        <taxon>Liliopsida</taxon>
        <taxon>Asparagales</taxon>
        <taxon>Orchidaceae</taxon>
        <taxon>Epidendroideae</taxon>
        <taxon>Malaxideae</taxon>
        <taxon>Dendrobiinae</taxon>
        <taxon>Dendrobium</taxon>
    </lineage>
</organism>
<feature type="region of interest" description="Disordered" evidence="1">
    <location>
        <begin position="128"/>
        <end position="154"/>
    </location>
</feature>
<comment type="caution">
    <text evidence="2">The sequence shown here is derived from an EMBL/GenBank/DDBJ whole genome shotgun (WGS) entry which is preliminary data.</text>
</comment>
<evidence type="ECO:0000313" key="2">
    <source>
        <dbReference type="EMBL" id="KAL0908879.1"/>
    </source>
</evidence>
<protein>
    <submittedName>
        <fullName evidence="2">Uncharacterized protein</fullName>
    </submittedName>
</protein>
<feature type="compositionally biased region" description="Polar residues" evidence="1">
    <location>
        <begin position="46"/>
        <end position="55"/>
    </location>
</feature>
<reference evidence="2 3" key="1">
    <citation type="journal article" date="2024" name="Plant Biotechnol. J.">
        <title>Dendrobium thyrsiflorum genome and its molecular insights into genes involved in important horticultural traits.</title>
        <authorList>
            <person name="Chen B."/>
            <person name="Wang J.Y."/>
            <person name="Zheng P.J."/>
            <person name="Li K.L."/>
            <person name="Liang Y.M."/>
            <person name="Chen X.F."/>
            <person name="Zhang C."/>
            <person name="Zhao X."/>
            <person name="He X."/>
            <person name="Zhang G.Q."/>
            <person name="Liu Z.J."/>
            <person name="Xu Q."/>
        </authorList>
    </citation>
    <scope>NUCLEOTIDE SEQUENCE [LARGE SCALE GENOMIC DNA]</scope>
    <source>
        <strain evidence="2">GZMU011</strain>
    </source>
</reference>
<feature type="compositionally biased region" description="Basic and acidic residues" evidence="1">
    <location>
        <begin position="136"/>
        <end position="154"/>
    </location>
</feature>
<evidence type="ECO:0000256" key="1">
    <source>
        <dbReference type="SAM" id="MobiDB-lite"/>
    </source>
</evidence>
<keyword evidence="3" id="KW-1185">Reference proteome</keyword>
<dbReference type="Proteomes" id="UP001552299">
    <property type="component" value="Unassembled WGS sequence"/>
</dbReference>
<evidence type="ECO:0000313" key="3">
    <source>
        <dbReference type="Proteomes" id="UP001552299"/>
    </source>
</evidence>